<sequence length="70" mass="7793">AGHLEPARRLPGDPAAGDGLRHRLGRPGREDAPARADLLADAGHPGRRGRLHRRLRHRRAHLLCVRQHGR</sequence>
<gene>
    <name evidence="2" type="ORF">AVDCRST_MAG51-2513</name>
</gene>
<protein>
    <submittedName>
        <fullName evidence="2">NADH-ubiquinone oxidoreductase chain N</fullName>
        <ecNumber evidence="2">1.6.5.3</ecNumber>
    </submittedName>
</protein>
<reference evidence="2" key="1">
    <citation type="submission" date="2020-02" db="EMBL/GenBank/DDBJ databases">
        <authorList>
            <person name="Meier V. D."/>
        </authorList>
    </citation>
    <scope>NUCLEOTIDE SEQUENCE</scope>
    <source>
        <strain evidence="2">AVDCRST_MAG51</strain>
    </source>
</reference>
<evidence type="ECO:0000313" key="2">
    <source>
        <dbReference type="EMBL" id="CAA9429144.1"/>
    </source>
</evidence>
<dbReference type="EC" id="1.6.5.3" evidence="2"/>
<feature type="compositionally biased region" description="Basic and acidic residues" evidence="1">
    <location>
        <begin position="1"/>
        <end position="11"/>
    </location>
</feature>
<proteinExistence type="predicted"/>
<accession>A0A6J4Q5Z1</accession>
<keyword evidence="2" id="KW-0830">Ubiquinone</keyword>
<feature type="region of interest" description="Disordered" evidence="1">
    <location>
        <begin position="1"/>
        <end position="33"/>
    </location>
</feature>
<feature type="non-terminal residue" evidence="2">
    <location>
        <position position="1"/>
    </location>
</feature>
<keyword evidence="2" id="KW-0560">Oxidoreductase</keyword>
<dbReference type="GO" id="GO:0016491">
    <property type="term" value="F:oxidoreductase activity"/>
    <property type="evidence" value="ECO:0007669"/>
    <property type="project" value="UniProtKB-KW"/>
</dbReference>
<organism evidence="2">
    <name type="scientific">uncultured Ramlibacter sp</name>
    <dbReference type="NCBI Taxonomy" id="260755"/>
    <lineage>
        <taxon>Bacteria</taxon>
        <taxon>Pseudomonadati</taxon>
        <taxon>Pseudomonadota</taxon>
        <taxon>Betaproteobacteria</taxon>
        <taxon>Burkholderiales</taxon>
        <taxon>Comamonadaceae</taxon>
        <taxon>Ramlibacter</taxon>
        <taxon>environmental samples</taxon>
    </lineage>
</organism>
<dbReference type="AlphaFoldDB" id="A0A6J4Q5Z1"/>
<dbReference type="EMBL" id="CADCUX010000537">
    <property type="protein sequence ID" value="CAA9429144.1"/>
    <property type="molecule type" value="Genomic_DNA"/>
</dbReference>
<name>A0A6J4Q5Z1_9BURK</name>
<evidence type="ECO:0000256" key="1">
    <source>
        <dbReference type="SAM" id="MobiDB-lite"/>
    </source>
</evidence>
<feature type="non-terminal residue" evidence="2">
    <location>
        <position position="70"/>
    </location>
</feature>